<dbReference type="STRING" id="53326.A0A016TMG8"/>
<comment type="caution">
    <text evidence="5">The sequence shown here is derived from an EMBL/GenBank/DDBJ whole genome shotgun (WGS) entry which is preliminary data.</text>
</comment>
<reference evidence="6" key="1">
    <citation type="journal article" date="2015" name="Nat. Genet.">
        <title>The genome and transcriptome of the zoonotic hookworm Ancylostoma ceylanicum identify infection-specific gene families.</title>
        <authorList>
            <person name="Schwarz E.M."/>
            <person name="Hu Y."/>
            <person name="Antoshechkin I."/>
            <person name="Miller M.M."/>
            <person name="Sternberg P.W."/>
            <person name="Aroian R.V."/>
        </authorList>
    </citation>
    <scope>NUCLEOTIDE SEQUENCE</scope>
    <source>
        <strain evidence="6">HY135</strain>
    </source>
</reference>
<dbReference type="Proteomes" id="UP000024635">
    <property type="component" value="Unassembled WGS sequence"/>
</dbReference>
<proteinExistence type="predicted"/>
<dbReference type="Pfam" id="PF01391">
    <property type="entry name" value="Collagen"/>
    <property type="match status" value="2"/>
</dbReference>
<gene>
    <name evidence="5" type="primary">Acey_s0092.g2588</name>
    <name evidence="5" type="ORF">Y032_0092g2588</name>
</gene>
<name>A0A016TMG8_9BILA</name>
<keyword evidence="6" id="KW-1185">Reference proteome</keyword>
<keyword evidence="3" id="KW-0812">Transmembrane</keyword>
<keyword evidence="3" id="KW-1133">Transmembrane helix</keyword>
<dbReference type="AlphaFoldDB" id="A0A016TMG8"/>
<evidence type="ECO:0000256" key="1">
    <source>
        <dbReference type="ARBA" id="ARBA00022737"/>
    </source>
</evidence>
<dbReference type="PANTHER" id="PTHR24637">
    <property type="entry name" value="COLLAGEN"/>
    <property type="match status" value="1"/>
</dbReference>
<feature type="region of interest" description="Disordered" evidence="2">
    <location>
        <begin position="179"/>
        <end position="365"/>
    </location>
</feature>
<evidence type="ECO:0000259" key="4">
    <source>
        <dbReference type="SMART" id="SM01088"/>
    </source>
</evidence>
<dbReference type="EMBL" id="JARK01001428">
    <property type="protein sequence ID" value="EYC03723.1"/>
    <property type="molecule type" value="Genomic_DNA"/>
</dbReference>
<dbReference type="InterPro" id="IPR002486">
    <property type="entry name" value="Col_cuticle_N"/>
</dbReference>
<feature type="domain" description="Nematode cuticle collagen N-terminal" evidence="4">
    <location>
        <begin position="50"/>
        <end position="100"/>
    </location>
</feature>
<organism evidence="5 6">
    <name type="scientific">Ancylostoma ceylanicum</name>
    <dbReference type="NCBI Taxonomy" id="53326"/>
    <lineage>
        <taxon>Eukaryota</taxon>
        <taxon>Metazoa</taxon>
        <taxon>Ecdysozoa</taxon>
        <taxon>Nematoda</taxon>
        <taxon>Chromadorea</taxon>
        <taxon>Rhabditida</taxon>
        <taxon>Rhabditina</taxon>
        <taxon>Rhabditomorpha</taxon>
        <taxon>Strongyloidea</taxon>
        <taxon>Ancylostomatidae</taxon>
        <taxon>Ancylostomatinae</taxon>
        <taxon>Ancylostoma</taxon>
    </lineage>
</organism>
<dbReference type="OrthoDB" id="5870591at2759"/>
<evidence type="ECO:0000256" key="3">
    <source>
        <dbReference type="SAM" id="Phobius"/>
    </source>
</evidence>
<accession>A0A016TMG8</accession>
<evidence type="ECO:0000313" key="5">
    <source>
        <dbReference type="EMBL" id="EYC03723.1"/>
    </source>
</evidence>
<dbReference type="PANTHER" id="PTHR24637:SF377">
    <property type="entry name" value="COLLAGEN TYPE IX ALPHA 1 CHAIN"/>
    <property type="match status" value="1"/>
</dbReference>
<dbReference type="GO" id="GO:0042302">
    <property type="term" value="F:structural constituent of cuticle"/>
    <property type="evidence" value="ECO:0007669"/>
    <property type="project" value="InterPro"/>
</dbReference>
<dbReference type="Gene3D" id="1.20.5.320">
    <property type="entry name" value="6-Phosphogluconate Dehydrogenase, domain 3"/>
    <property type="match status" value="1"/>
</dbReference>
<evidence type="ECO:0000256" key="2">
    <source>
        <dbReference type="SAM" id="MobiDB-lite"/>
    </source>
</evidence>
<feature type="compositionally biased region" description="Basic residues" evidence="2">
    <location>
        <begin position="421"/>
        <end position="440"/>
    </location>
</feature>
<feature type="compositionally biased region" description="Pro residues" evidence="2">
    <location>
        <begin position="139"/>
        <end position="148"/>
    </location>
</feature>
<dbReference type="InterPro" id="IPR008160">
    <property type="entry name" value="Collagen"/>
</dbReference>
<feature type="compositionally biased region" description="Low complexity" evidence="2">
    <location>
        <begin position="266"/>
        <end position="286"/>
    </location>
</feature>
<feature type="transmembrane region" description="Helical" evidence="3">
    <location>
        <begin position="51"/>
        <end position="72"/>
    </location>
</feature>
<keyword evidence="3" id="KW-0472">Membrane</keyword>
<sequence length="440" mass="45442">MARISNIYDQNELQDPAFTLIGRLKIYSTICQSTAMGPHDATMSSPSGLRATVLAVCVAGLSVSLVFIAHLANDFATFESALLSNMKVFQSDYDETWTQLQKKFSMSPNIQRPRRGLRMKIARISRSSGCKCSAISSCPPGPMGPPGIPGEDGEPGIPGEDGIDGFLISDTGYATAKKCIQCPSAPGPPGEDGPVGPEGRPGPSGPPGEAGSPGEPGPPGEMGPPGEDGMTGGQGEDGEKGAEGLVVINPSGSPGKAGPRGPPGPAGEDAPPTPVGEEGPMGSEGPPGKDGEAGIPGPPGEPGPDGEAGNDGMYCPCPDRTLLEPEGGGADIERSGYTAKPSTEGDIDVTPSSTVGSPSAVPNISQVISSNAQETVRNPEDQIESLAAFTNTSPRLEGYREVPPASSFGGVGIAFESLRDPRRKLQSKKRQRRRRRRRKH</sequence>
<feature type="region of interest" description="Disordered" evidence="2">
    <location>
        <begin position="135"/>
        <end position="167"/>
    </location>
</feature>
<keyword evidence="1" id="KW-0677">Repeat</keyword>
<dbReference type="SMART" id="SM01088">
    <property type="entry name" value="Col_cuticle_N"/>
    <property type="match status" value="1"/>
</dbReference>
<feature type="compositionally biased region" description="Low complexity" evidence="2">
    <location>
        <begin position="250"/>
        <end position="259"/>
    </location>
</feature>
<protein>
    <recommendedName>
        <fullName evidence="4">Nematode cuticle collagen N-terminal domain-containing protein</fullName>
    </recommendedName>
</protein>
<feature type="compositionally biased region" description="Polar residues" evidence="2">
    <location>
        <begin position="350"/>
        <end position="365"/>
    </location>
</feature>
<feature type="region of interest" description="Disordered" evidence="2">
    <location>
        <begin position="393"/>
        <end position="440"/>
    </location>
</feature>
<evidence type="ECO:0000313" key="6">
    <source>
        <dbReference type="Proteomes" id="UP000024635"/>
    </source>
</evidence>